<organism evidence="1 2">
    <name type="scientific">Mycobacterium gastri</name>
    <dbReference type="NCBI Taxonomy" id="1777"/>
    <lineage>
        <taxon>Bacteria</taxon>
        <taxon>Bacillati</taxon>
        <taxon>Actinomycetota</taxon>
        <taxon>Actinomycetes</taxon>
        <taxon>Mycobacteriales</taxon>
        <taxon>Mycobacteriaceae</taxon>
        <taxon>Mycobacterium</taxon>
    </lineage>
</organism>
<gene>
    <name evidence="1" type="ORF">AWC07_18220</name>
</gene>
<proteinExistence type="predicted"/>
<name>A0A1X1UU30_MYCGS</name>
<sequence length="72" mass="6847">MTRTAAADTAAADTAADTAAADTAAADTAAADTAAADTSAAWWLPGSLRAESRSAAVVVFAARGIVPGAATP</sequence>
<protein>
    <submittedName>
        <fullName evidence="1">Uncharacterized protein</fullName>
    </submittedName>
</protein>
<dbReference type="AlphaFoldDB" id="A0A1X1UU30"/>
<comment type="caution">
    <text evidence="1">The sequence shown here is derived from an EMBL/GenBank/DDBJ whole genome shotgun (WGS) entry which is preliminary data.</text>
</comment>
<keyword evidence="2" id="KW-1185">Reference proteome</keyword>
<reference evidence="1 2" key="1">
    <citation type="submission" date="2016-01" db="EMBL/GenBank/DDBJ databases">
        <title>The new phylogeny of the genus Mycobacterium.</title>
        <authorList>
            <person name="Tarcisio F."/>
            <person name="Conor M."/>
            <person name="Antonella G."/>
            <person name="Elisabetta G."/>
            <person name="Giulia F.S."/>
            <person name="Sara T."/>
            <person name="Anna F."/>
            <person name="Clotilde B."/>
            <person name="Roberto B."/>
            <person name="Veronica D.S."/>
            <person name="Fabio R."/>
            <person name="Monica P."/>
            <person name="Olivier J."/>
            <person name="Enrico T."/>
            <person name="Nicola S."/>
        </authorList>
    </citation>
    <scope>NUCLEOTIDE SEQUENCE [LARGE SCALE GENOMIC DNA]</scope>
    <source>
        <strain evidence="1 2">DSM 43505</strain>
    </source>
</reference>
<evidence type="ECO:0000313" key="1">
    <source>
        <dbReference type="EMBL" id="ORV60350.1"/>
    </source>
</evidence>
<dbReference type="EMBL" id="LQOX01000147">
    <property type="protein sequence ID" value="ORV60350.1"/>
    <property type="molecule type" value="Genomic_DNA"/>
</dbReference>
<accession>A0A1X1UU30</accession>
<evidence type="ECO:0000313" key="2">
    <source>
        <dbReference type="Proteomes" id="UP000193738"/>
    </source>
</evidence>
<dbReference type="Proteomes" id="UP000193738">
    <property type="component" value="Unassembled WGS sequence"/>
</dbReference>